<organism evidence="4">
    <name type="scientific">Leptosphaeria maculans (strain JN3 / isolate v23.1.3 / race Av1-4-5-6-7-8)</name>
    <name type="common">Blackleg fungus</name>
    <name type="synonym">Phoma lingam</name>
    <dbReference type="NCBI Taxonomy" id="985895"/>
    <lineage>
        <taxon>Eukaryota</taxon>
        <taxon>Fungi</taxon>
        <taxon>Dikarya</taxon>
        <taxon>Ascomycota</taxon>
        <taxon>Pezizomycotina</taxon>
        <taxon>Dothideomycetes</taxon>
        <taxon>Pleosporomycetidae</taxon>
        <taxon>Pleosporales</taxon>
        <taxon>Pleosporineae</taxon>
        <taxon>Leptosphaeriaceae</taxon>
        <taxon>Plenodomus</taxon>
        <taxon>Plenodomus lingam/Leptosphaeria maculans species complex</taxon>
    </lineage>
</organism>
<evidence type="ECO:0000259" key="2">
    <source>
        <dbReference type="Pfam" id="PF00561"/>
    </source>
</evidence>
<sequence length="430" mass="46822">MNRLSNPSLSRSPLATLSSSLSGTTNLCLAIGAASLGSLIVLRSLTRSSPPGQIQIIPSPAETLLPTLDVKDLTELPYPPHALPGSRDVPSPHGTIRVYEWGPEEGEKILLVHGISTPSIALADLGHKLVRKGHRVMLFDLFGRGHSSGPSPDTIRYDTALYITQILFVLQSSTLHWSAFTILGYSLGGAIAADFTSYFPDLVKGLVLVAPGGLIRTSHQSWSSKLLYNSSWMPEWMVRKLVAKRLYTGTKSEDSVEGRPGAVENAETTTTSKSDASSSAAVYQSSNTILLPGSPNSTVSGVVDWQIKHHAGFVPAFISTIRHGPVHHQHDRWQVIRENMEKKNAPLSEVWLVLGETDPIIVWDEVSEDVKNILGEEHVKIKTIEGAGHELAIEKADSIVRVVQRSLGHAEKRSARSGVSGRSSRRERER</sequence>
<feature type="compositionally biased region" description="Low complexity" evidence="1">
    <location>
        <begin position="266"/>
        <end position="278"/>
    </location>
</feature>
<reference evidence="4" key="1">
    <citation type="journal article" date="2011" name="Nat. Commun.">
        <title>Effector diversification within compartments of the Leptosphaeria maculans genome affected by Repeat-Induced Point mutations.</title>
        <authorList>
            <person name="Rouxel T."/>
            <person name="Grandaubert J."/>
            <person name="Hane J.K."/>
            <person name="Hoede C."/>
            <person name="van de Wouw A.P."/>
            <person name="Couloux A."/>
            <person name="Dominguez V."/>
            <person name="Anthouard V."/>
            <person name="Bally P."/>
            <person name="Bourras S."/>
            <person name="Cozijnsen A.J."/>
            <person name="Ciuffetti L.M."/>
            <person name="Degrave A."/>
            <person name="Dilmaghani A."/>
            <person name="Duret L."/>
            <person name="Fudal I."/>
            <person name="Goodwin S.B."/>
            <person name="Gout L."/>
            <person name="Glaser N."/>
            <person name="Linglin J."/>
            <person name="Kema G.H.J."/>
            <person name="Lapalu N."/>
            <person name="Lawrence C.B."/>
            <person name="May K."/>
            <person name="Meyer M."/>
            <person name="Ollivier B."/>
            <person name="Poulain J."/>
            <person name="Schoch C.L."/>
            <person name="Simon A."/>
            <person name="Spatafora J.W."/>
            <person name="Stachowiak A."/>
            <person name="Turgeon B.G."/>
            <person name="Tyler B.M."/>
            <person name="Vincent D."/>
            <person name="Weissenbach J."/>
            <person name="Amselem J."/>
            <person name="Quesneville H."/>
            <person name="Oliver R.P."/>
            <person name="Wincker P."/>
            <person name="Balesdent M.-H."/>
            <person name="Howlett B.J."/>
        </authorList>
    </citation>
    <scope>NUCLEOTIDE SEQUENCE [LARGE SCALE GENOMIC DNA]</scope>
    <source>
        <strain evidence="4">JN3 / isolate v23.1.3 / race Av1-4-5-6-7-8</strain>
    </source>
</reference>
<dbReference type="AlphaFoldDB" id="E4ZUQ4"/>
<dbReference type="PANTHER" id="PTHR43798:SF33">
    <property type="entry name" value="HYDROLASE, PUTATIVE (AFU_ORTHOLOGUE AFUA_2G14860)-RELATED"/>
    <property type="match status" value="1"/>
</dbReference>
<evidence type="ECO:0000313" key="4">
    <source>
        <dbReference type="Proteomes" id="UP000002668"/>
    </source>
</evidence>
<dbReference type="eggNOG" id="ENOG502S0HR">
    <property type="taxonomic scope" value="Eukaryota"/>
</dbReference>
<dbReference type="RefSeq" id="XP_003838612.1">
    <property type="nucleotide sequence ID" value="XM_003838564.1"/>
</dbReference>
<feature type="region of interest" description="Disordered" evidence="1">
    <location>
        <begin position="252"/>
        <end position="278"/>
    </location>
</feature>
<dbReference type="InterPro" id="IPR050266">
    <property type="entry name" value="AB_hydrolase_sf"/>
</dbReference>
<dbReference type="Gene3D" id="3.40.50.1820">
    <property type="entry name" value="alpha/beta hydrolase"/>
    <property type="match status" value="1"/>
</dbReference>
<dbReference type="GO" id="GO:0016020">
    <property type="term" value="C:membrane"/>
    <property type="evidence" value="ECO:0007669"/>
    <property type="project" value="TreeGrafter"/>
</dbReference>
<gene>
    <name evidence="3" type="ORF">LEMA_P115480.1</name>
</gene>
<proteinExistence type="predicted"/>
<dbReference type="OMA" id="DVASPYG"/>
<evidence type="ECO:0000256" key="1">
    <source>
        <dbReference type="SAM" id="MobiDB-lite"/>
    </source>
</evidence>
<keyword evidence="4" id="KW-1185">Reference proteome</keyword>
<dbReference type="SUPFAM" id="SSF53474">
    <property type="entry name" value="alpha/beta-Hydrolases"/>
    <property type="match status" value="1"/>
</dbReference>
<accession>E4ZUQ4</accession>
<dbReference type="OrthoDB" id="408373at2759"/>
<dbReference type="InterPro" id="IPR000073">
    <property type="entry name" value="AB_hydrolase_1"/>
</dbReference>
<dbReference type="STRING" id="985895.E4ZUQ4"/>
<dbReference type="InParanoid" id="E4ZUQ4"/>
<evidence type="ECO:0000313" key="3">
    <source>
        <dbReference type="EMBL" id="CBX95133.1"/>
    </source>
</evidence>
<name>E4ZUQ4_LEPMJ</name>
<dbReference type="PRINTS" id="PR00111">
    <property type="entry name" value="ABHYDROLASE"/>
</dbReference>
<dbReference type="Pfam" id="PF00561">
    <property type="entry name" value="Abhydrolase_1"/>
    <property type="match status" value="1"/>
</dbReference>
<dbReference type="HOGENOM" id="CLU_020336_11_1_1"/>
<dbReference type="EMBL" id="FP929126">
    <property type="protein sequence ID" value="CBX95133.1"/>
    <property type="molecule type" value="Genomic_DNA"/>
</dbReference>
<protein>
    <recommendedName>
        <fullName evidence="2">AB hydrolase-1 domain-containing protein</fullName>
    </recommendedName>
</protein>
<dbReference type="InterPro" id="IPR029058">
    <property type="entry name" value="AB_hydrolase_fold"/>
</dbReference>
<dbReference type="Proteomes" id="UP000002668">
    <property type="component" value="Genome"/>
</dbReference>
<feature type="region of interest" description="Disordered" evidence="1">
    <location>
        <begin position="408"/>
        <end position="430"/>
    </location>
</feature>
<dbReference type="VEuPathDB" id="FungiDB:LEMA_P115480.1"/>
<dbReference type="GeneID" id="13288012"/>
<dbReference type="PANTHER" id="PTHR43798">
    <property type="entry name" value="MONOACYLGLYCEROL LIPASE"/>
    <property type="match status" value="1"/>
</dbReference>
<feature type="domain" description="AB hydrolase-1" evidence="2">
    <location>
        <begin position="109"/>
        <end position="237"/>
    </location>
</feature>